<keyword evidence="8" id="KW-1185">Reference proteome</keyword>
<dbReference type="CDD" id="cd07971">
    <property type="entry name" value="OBF_DNA_ligase_LigD"/>
    <property type="match status" value="1"/>
</dbReference>
<dbReference type="Gene3D" id="3.30.470.30">
    <property type="entry name" value="DNA ligase/mRNA capping enzyme"/>
    <property type="match status" value="1"/>
</dbReference>
<dbReference type="Pfam" id="PF04679">
    <property type="entry name" value="DNA_ligase_A_C"/>
    <property type="match status" value="1"/>
</dbReference>
<protein>
    <recommendedName>
        <fullName evidence="2">DNA ligase (ATP)</fullName>
        <ecNumber evidence="2">6.5.1.1</ecNumber>
    </recommendedName>
</protein>
<evidence type="ECO:0000256" key="5">
    <source>
        <dbReference type="SAM" id="MobiDB-lite"/>
    </source>
</evidence>
<comment type="similarity">
    <text evidence="1">Belongs to the ATP-dependent DNA ligase family.</text>
</comment>
<reference evidence="7 8" key="1">
    <citation type="journal article" date="2019" name="Int. J. Syst. Evol. Microbiol.">
        <title>The Global Catalogue of Microorganisms (GCM) 10K type strain sequencing project: providing services to taxonomists for standard genome sequencing and annotation.</title>
        <authorList>
            <consortium name="The Broad Institute Genomics Platform"/>
            <consortium name="The Broad Institute Genome Sequencing Center for Infectious Disease"/>
            <person name="Wu L."/>
            <person name="Ma J."/>
        </authorList>
    </citation>
    <scope>NUCLEOTIDE SEQUENCE [LARGE SCALE GENOMIC DNA]</scope>
    <source>
        <strain evidence="7 8">JCM 3146</strain>
    </source>
</reference>
<dbReference type="Proteomes" id="UP001501822">
    <property type="component" value="Unassembled WGS sequence"/>
</dbReference>
<dbReference type="SUPFAM" id="SSF50249">
    <property type="entry name" value="Nucleic acid-binding proteins"/>
    <property type="match status" value="1"/>
</dbReference>
<evidence type="ECO:0000256" key="2">
    <source>
        <dbReference type="ARBA" id="ARBA00012727"/>
    </source>
</evidence>
<feature type="compositionally biased region" description="Basic and acidic residues" evidence="5">
    <location>
        <begin position="293"/>
        <end position="309"/>
    </location>
</feature>
<dbReference type="EC" id="6.5.1.1" evidence="2"/>
<evidence type="ECO:0000256" key="1">
    <source>
        <dbReference type="ARBA" id="ARBA00007572"/>
    </source>
</evidence>
<organism evidence="7 8">
    <name type="scientific">Actinoallomurus spadix</name>
    <dbReference type="NCBI Taxonomy" id="79912"/>
    <lineage>
        <taxon>Bacteria</taxon>
        <taxon>Bacillati</taxon>
        <taxon>Actinomycetota</taxon>
        <taxon>Actinomycetes</taxon>
        <taxon>Streptosporangiales</taxon>
        <taxon>Thermomonosporaceae</taxon>
        <taxon>Actinoallomurus</taxon>
    </lineage>
</organism>
<feature type="domain" description="ATP-dependent DNA ligase family profile" evidence="6">
    <location>
        <begin position="99"/>
        <end position="216"/>
    </location>
</feature>
<comment type="catalytic activity">
    <reaction evidence="4">
        <text>ATP + (deoxyribonucleotide)n-3'-hydroxyl + 5'-phospho-(deoxyribonucleotide)m = (deoxyribonucleotide)n+m + AMP + diphosphate.</text>
        <dbReference type="EC" id="6.5.1.1"/>
    </reaction>
</comment>
<dbReference type="Pfam" id="PF01068">
    <property type="entry name" value="DNA_ligase_A_M"/>
    <property type="match status" value="1"/>
</dbReference>
<dbReference type="InterPro" id="IPR016059">
    <property type="entry name" value="DNA_ligase_ATP-dep_CS"/>
</dbReference>
<proteinExistence type="inferred from homology"/>
<accession>A0ABN0WR12</accession>
<keyword evidence="3" id="KW-0436">Ligase</keyword>
<name>A0ABN0WR12_9ACTN</name>
<evidence type="ECO:0000313" key="7">
    <source>
        <dbReference type="EMBL" id="GAA0344596.1"/>
    </source>
</evidence>
<dbReference type="PANTHER" id="PTHR45674:SF4">
    <property type="entry name" value="DNA LIGASE 1"/>
    <property type="match status" value="1"/>
</dbReference>
<feature type="region of interest" description="Disordered" evidence="5">
    <location>
        <begin position="287"/>
        <end position="309"/>
    </location>
</feature>
<comment type="caution">
    <text evidence="7">The sequence shown here is derived from an EMBL/GenBank/DDBJ whole genome shotgun (WGS) entry which is preliminary data.</text>
</comment>
<dbReference type="Gene3D" id="3.30.1490.70">
    <property type="match status" value="1"/>
</dbReference>
<dbReference type="InterPro" id="IPR012340">
    <property type="entry name" value="NA-bd_OB-fold"/>
</dbReference>
<dbReference type="InterPro" id="IPR014146">
    <property type="entry name" value="LigD_ligase_dom"/>
</dbReference>
<dbReference type="InterPro" id="IPR012310">
    <property type="entry name" value="DNA_ligase_ATP-dep_cent"/>
</dbReference>
<dbReference type="EMBL" id="BAAABM010000029">
    <property type="protein sequence ID" value="GAA0344596.1"/>
    <property type="molecule type" value="Genomic_DNA"/>
</dbReference>
<dbReference type="Gene3D" id="2.40.50.140">
    <property type="entry name" value="Nucleic acid-binding proteins"/>
    <property type="match status" value="1"/>
</dbReference>
<evidence type="ECO:0000313" key="8">
    <source>
        <dbReference type="Proteomes" id="UP001501822"/>
    </source>
</evidence>
<evidence type="ECO:0000256" key="3">
    <source>
        <dbReference type="ARBA" id="ARBA00022598"/>
    </source>
</evidence>
<dbReference type="SUPFAM" id="SSF56091">
    <property type="entry name" value="DNA ligase/mRNA capping enzyme, catalytic domain"/>
    <property type="match status" value="1"/>
</dbReference>
<gene>
    <name evidence="7" type="ORF">GCM10010151_37910</name>
</gene>
<dbReference type="PROSITE" id="PS50160">
    <property type="entry name" value="DNA_LIGASE_A3"/>
    <property type="match status" value="1"/>
</dbReference>
<evidence type="ECO:0000259" key="6">
    <source>
        <dbReference type="PROSITE" id="PS50160"/>
    </source>
</evidence>
<dbReference type="NCBIfam" id="TIGR02779">
    <property type="entry name" value="NHEJ_ligase_lig"/>
    <property type="match status" value="1"/>
</dbReference>
<dbReference type="InterPro" id="IPR012309">
    <property type="entry name" value="DNA_ligase_ATP-dep_C"/>
</dbReference>
<sequence>MALLRRSLPPDQQEYGWELKWDGVRAVAYVQGGSVRLMSRNDKDITRSYPELAALARMLRRPAILDGEIVALRGGRPSFATLQSRMHVQRPGARLVRAVPVQYYLFDLLHLGEESLLSRPYTERRDRLDELGVDRPPVRVPPWWRGEGETVSSVGLAQGLEGVVGKPLASPYLPGRRGPWIKVKNVRHQEVVVAGWLPGAGRRVDTVGSLVLGVHDDGLRYAGSVGTGFTEADLRDLAARLAPLARDEEPFDPPAPRDVARRARWVRPTLVGEVAFAEWTPDGVLRHPSWRGLRPDKRPEDVHREEPAR</sequence>
<dbReference type="PROSITE" id="PS00697">
    <property type="entry name" value="DNA_LIGASE_A1"/>
    <property type="match status" value="1"/>
</dbReference>
<dbReference type="InterPro" id="IPR050191">
    <property type="entry name" value="ATP-dep_DNA_ligase"/>
</dbReference>
<dbReference type="CDD" id="cd07906">
    <property type="entry name" value="Adenylation_DNA_ligase_LigD_LigC"/>
    <property type="match status" value="1"/>
</dbReference>
<dbReference type="PANTHER" id="PTHR45674">
    <property type="entry name" value="DNA LIGASE 1/3 FAMILY MEMBER"/>
    <property type="match status" value="1"/>
</dbReference>
<evidence type="ECO:0000256" key="4">
    <source>
        <dbReference type="ARBA" id="ARBA00034003"/>
    </source>
</evidence>